<evidence type="ECO:0000313" key="4">
    <source>
        <dbReference type="Proteomes" id="UP001500393"/>
    </source>
</evidence>
<evidence type="ECO:0008006" key="5">
    <source>
        <dbReference type="Google" id="ProtNLM"/>
    </source>
</evidence>
<dbReference type="Proteomes" id="UP001500393">
    <property type="component" value="Unassembled WGS sequence"/>
</dbReference>
<dbReference type="EMBL" id="BAAAOS010000037">
    <property type="protein sequence ID" value="GAA1591059.1"/>
    <property type="molecule type" value="Genomic_DNA"/>
</dbReference>
<accession>A0ABN2DYX0</accession>
<dbReference type="RefSeq" id="WP_344218152.1">
    <property type="nucleotide sequence ID" value="NZ_BAAAOS010000037.1"/>
</dbReference>
<evidence type="ECO:0000256" key="1">
    <source>
        <dbReference type="SAM" id="Coils"/>
    </source>
</evidence>
<feature type="region of interest" description="Disordered" evidence="2">
    <location>
        <begin position="299"/>
        <end position="327"/>
    </location>
</feature>
<gene>
    <name evidence="3" type="ORF">GCM10009789_51240</name>
</gene>
<protein>
    <recommendedName>
        <fullName evidence="5">Class I SAM-dependent methyltransferase</fullName>
    </recommendedName>
</protein>
<sequence length="621" mass="65933">MSDNLAVEVVRGEMQPWSDYDGSRGAVRGPVLGALLDDVLPAGARTLIVGPHAAELVSVVLAKSADTTLLVRSVSDAASLAEEFEVRVVAGALDGLTGETFDVIVAADGLDRVLSYDSEDLNWSQRLDALAAVAAPDAVVVLGLENEFSLTTLLDQRPADQRHGDDEWRPLRDDPTRPVSVVQLASELARVGLDARSAYASFTNRVLLAVDVAAAARPGELPTRLAVEALEATDVPLLTPISEPAETAARAGLLASTATGWLAITAPAPHAIYAELGPCVLTAAPAAAGWSITVTPAPGGLPDGEAEARTGGPATPTGCADGEAVEERRRPPVMVAEARGGAFTPTALSAGAASVVFDASVVPAVVPGGVSVETLLLRLAVAEDVPGFRALAGRLGDWARSVTDQRGVLRWDDVLVDGDAFAYGVSPWVSVADESREDLLAAAWQRFHDRLIGTHRRHPWPPWMIGDDLVSTWLAMSGVEAPAPTPATTPDTPLATAAQVARGKELAAALAGCLQTTEPQTPDVRTALADAERAKKELFELQGHVFGLERTLGFRDKALKTRENRLREMRLQVQKANAERTRFRNSRAFAAATLIRKAATIRNPRKFAGKVKRHLRRKLRR</sequence>
<evidence type="ECO:0000313" key="3">
    <source>
        <dbReference type="EMBL" id="GAA1591059.1"/>
    </source>
</evidence>
<feature type="coiled-coil region" evidence="1">
    <location>
        <begin position="559"/>
        <end position="586"/>
    </location>
</feature>
<proteinExistence type="predicted"/>
<keyword evidence="4" id="KW-1185">Reference proteome</keyword>
<keyword evidence="1" id="KW-0175">Coiled coil</keyword>
<reference evidence="3 4" key="1">
    <citation type="journal article" date="2019" name="Int. J. Syst. Evol. Microbiol.">
        <title>The Global Catalogue of Microorganisms (GCM) 10K type strain sequencing project: providing services to taxonomists for standard genome sequencing and annotation.</title>
        <authorList>
            <consortium name="The Broad Institute Genomics Platform"/>
            <consortium name="The Broad Institute Genome Sequencing Center for Infectious Disease"/>
            <person name="Wu L."/>
            <person name="Ma J."/>
        </authorList>
    </citation>
    <scope>NUCLEOTIDE SEQUENCE [LARGE SCALE GENOMIC DNA]</scope>
    <source>
        <strain evidence="3 4">JCM 14969</strain>
    </source>
</reference>
<comment type="caution">
    <text evidence="3">The sequence shown here is derived from an EMBL/GenBank/DDBJ whole genome shotgun (WGS) entry which is preliminary data.</text>
</comment>
<organism evidence="3 4">
    <name type="scientific">Kribbella sancticallisti</name>
    <dbReference type="NCBI Taxonomy" id="460087"/>
    <lineage>
        <taxon>Bacteria</taxon>
        <taxon>Bacillati</taxon>
        <taxon>Actinomycetota</taxon>
        <taxon>Actinomycetes</taxon>
        <taxon>Propionibacteriales</taxon>
        <taxon>Kribbellaceae</taxon>
        <taxon>Kribbella</taxon>
    </lineage>
</organism>
<name>A0ABN2DYX0_9ACTN</name>
<evidence type="ECO:0000256" key="2">
    <source>
        <dbReference type="SAM" id="MobiDB-lite"/>
    </source>
</evidence>